<protein>
    <submittedName>
        <fullName evidence="1">Uncharacterized protein</fullName>
    </submittedName>
</protein>
<dbReference type="AlphaFoldDB" id="A0A813KCN7"/>
<gene>
    <name evidence="1" type="ORF">PGLA2088_LOCUS32780</name>
</gene>
<sequence length="155" mass="17932">DGLRKKRRAPSADQLRADHGEEKWEAVLKVLSGKRAQNPEEVVRARFSALRCKDPKFMAMSEISKVFKTEAERVRGWEVALGIEQPNEADDREHFWEDLQTIERLEIVEAQGLEVEYRMHCGLYGLMHEKAIFMTDPKAGFIYTGESAFFNKEND</sequence>
<organism evidence="1 2">
    <name type="scientific">Polarella glacialis</name>
    <name type="common">Dinoflagellate</name>
    <dbReference type="NCBI Taxonomy" id="89957"/>
    <lineage>
        <taxon>Eukaryota</taxon>
        <taxon>Sar</taxon>
        <taxon>Alveolata</taxon>
        <taxon>Dinophyceae</taxon>
        <taxon>Suessiales</taxon>
        <taxon>Suessiaceae</taxon>
        <taxon>Polarella</taxon>
    </lineage>
</organism>
<name>A0A813KCN7_POLGL</name>
<feature type="non-terminal residue" evidence="1">
    <location>
        <position position="155"/>
    </location>
</feature>
<comment type="caution">
    <text evidence="1">The sequence shown here is derived from an EMBL/GenBank/DDBJ whole genome shotgun (WGS) entry which is preliminary data.</text>
</comment>
<evidence type="ECO:0000313" key="2">
    <source>
        <dbReference type="Proteomes" id="UP000626109"/>
    </source>
</evidence>
<proteinExistence type="predicted"/>
<reference evidence="1" key="1">
    <citation type="submission" date="2021-02" db="EMBL/GenBank/DDBJ databases">
        <authorList>
            <person name="Dougan E. K."/>
            <person name="Rhodes N."/>
            <person name="Thang M."/>
            <person name="Chan C."/>
        </authorList>
    </citation>
    <scope>NUCLEOTIDE SEQUENCE</scope>
</reference>
<dbReference type="Proteomes" id="UP000626109">
    <property type="component" value="Unassembled WGS sequence"/>
</dbReference>
<dbReference type="EMBL" id="CAJNNW010030384">
    <property type="protein sequence ID" value="CAE8703304.1"/>
    <property type="molecule type" value="Genomic_DNA"/>
</dbReference>
<accession>A0A813KCN7</accession>
<evidence type="ECO:0000313" key="1">
    <source>
        <dbReference type="EMBL" id="CAE8703304.1"/>
    </source>
</evidence>